<keyword evidence="3" id="KW-1185">Reference proteome</keyword>
<accession>A0A897NRF0</accession>
<dbReference type="Proteomes" id="UP000663292">
    <property type="component" value="Chromosome"/>
</dbReference>
<dbReference type="InterPro" id="IPR055969">
    <property type="entry name" value="DUF7547"/>
</dbReference>
<feature type="compositionally biased region" description="Basic and acidic residues" evidence="1">
    <location>
        <begin position="166"/>
        <end position="175"/>
    </location>
</feature>
<feature type="compositionally biased region" description="Basic and acidic residues" evidence="1">
    <location>
        <begin position="85"/>
        <end position="105"/>
    </location>
</feature>
<evidence type="ECO:0000256" key="1">
    <source>
        <dbReference type="SAM" id="MobiDB-lite"/>
    </source>
</evidence>
<dbReference type="Pfam" id="PF24414">
    <property type="entry name" value="DUF7547"/>
    <property type="match status" value="1"/>
</dbReference>
<protein>
    <submittedName>
        <fullName evidence="2">Uncharacterized protein</fullName>
    </submittedName>
</protein>
<dbReference type="AlphaFoldDB" id="A0A897NRF0"/>
<reference evidence="2 3" key="1">
    <citation type="submission" date="2020-11" db="EMBL/GenBank/DDBJ databases">
        <title>Carbohydrate-dependent, anaerobic sulfur respiration: A novel catabolism in halophilic archaea.</title>
        <authorList>
            <person name="Sorokin D.Y."/>
            <person name="Messina E."/>
            <person name="Smedile F."/>
            <person name="La Cono V."/>
            <person name="Hallsworth J.E."/>
            <person name="Yakimov M.M."/>
        </authorList>
    </citation>
    <scope>NUCLEOTIDE SEQUENCE [LARGE SCALE GENOMIC DNA]</scope>
    <source>
        <strain evidence="2 3">HSR-Est</strain>
    </source>
</reference>
<gene>
    <name evidence="2" type="ORF">HSEST_1278</name>
</gene>
<feature type="region of interest" description="Disordered" evidence="1">
    <location>
        <begin position="85"/>
        <end position="108"/>
    </location>
</feature>
<name>A0A897NRF0_9EURY</name>
<feature type="region of interest" description="Disordered" evidence="1">
    <location>
        <begin position="147"/>
        <end position="181"/>
    </location>
</feature>
<organism evidence="2 3">
    <name type="scientific">Halapricum desulfuricans</name>
    <dbReference type="NCBI Taxonomy" id="2841257"/>
    <lineage>
        <taxon>Archaea</taxon>
        <taxon>Methanobacteriati</taxon>
        <taxon>Methanobacteriota</taxon>
        <taxon>Stenosarchaea group</taxon>
        <taxon>Halobacteria</taxon>
        <taxon>Halobacteriales</taxon>
        <taxon>Haloarculaceae</taxon>
        <taxon>Halapricum</taxon>
    </lineage>
</organism>
<dbReference type="EMBL" id="CP064791">
    <property type="protein sequence ID" value="QSG14811.1"/>
    <property type="molecule type" value="Genomic_DNA"/>
</dbReference>
<evidence type="ECO:0000313" key="2">
    <source>
        <dbReference type="EMBL" id="QSG14811.1"/>
    </source>
</evidence>
<sequence>MADERVGMAEDEPPDVEQQLAELTRTVAQLREQLKRERRFPLAPRPPGSEDLRQFTSEVAIPGAILLLETNVRALELFQRTLRLADDRDTDAGEESVSRRAERAGSRALTRLEGALEDVQSALDGQPPDSEARDLLEDAQRLQADIEDRLDEEETVETGPSVDVESELRSIKDQVENDDEE</sequence>
<evidence type="ECO:0000313" key="3">
    <source>
        <dbReference type="Proteomes" id="UP000663292"/>
    </source>
</evidence>
<proteinExistence type="predicted"/>